<dbReference type="EMBL" id="JAQQBS010000001">
    <property type="protein sequence ID" value="KAK0176303.1"/>
    <property type="molecule type" value="Genomic_DNA"/>
</dbReference>
<dbReference type="AlphaFoldDB" id="A0AA39KWA8"/>
<keyword evidence="3" id="KW-1185">Reference proteome</keyword>
<gene>
    <name evidence="2" type="ORF">PV328_000450</name>
</gene>
<evidence type="ECO:0000256" key="1">
    <source>
        <dbReference type="SAM" id="Phobius"/>
    </source>
</evidence>
<sequence length="100" mass="11423">MIVDDDGKVIEKMSLSDLMTYLNLRPCDENSAKAEGSSISLRDQDSINTMQESVAAQSETSVSADNNDSCRINGREILFVILYLFILLFFSYIFFYFLHF</sequence>
<keyword evidence="1" id="KW-1133">Transmembrane helix</keyword>
<evidence type="ECO:0000313" key="3">
    <source>
        <dbReference type="Proteomes" id="UP001168990"/>
    </source>
</evidence>
<proteinExistence type="predicted"/>
<name>A0AA39KWA8_9HYME</name>
<reference evidence="2" key="2">
    <citation type="submission" date="2023-03" db="EMBL/GenBank/DDBJ databases">
        <authorList>
            <person name="Inwood S.N."/>
            <person name="Skelly J.G."/>
            <person name="Guhlin J."/>
            <person name="Harrop T.W.R."/>
            <person name="Goldson S.G."/>
            <person name="Dearden P.K."/>
        </authorList>
    </citation>
    <scope>NUCLEOTIDE SEQUENCE</scope>
    <source>
        <strain evidence="2">Irish</strain>
        <tissue evidence="2">Whole body</tissue>
    </source>
</reference>
<protein>
    <submittedName>
        <fullName evidence="2">Uncharacterized protein</fullName>
    </submittedName>
</protein>
<reference evidence="2" key="1">
    <citation type="journal article" date="2023" name="bioRxiv">
        <title>Scaffold-level genome assemblies of two parasitoid biocontrol wasps reveal the parthenogenesis mechanism and an associated novel virus.</title>
        <authorList>
            <person name="Inwood S."/>
            <person name="Skelly J."/>
            <person name="Guhlin J."/>
            <person name="Harrop T."/>
            <person name="Goldson S."/>
            <person name="Dearden P."/>
        </authorList>
    </citation>
    <scope>NUCLEOTIDE SEQUENCE</scope>
    <source>
        <strain evidence="2">Irish</strain>
        <tissue evidence="2">Whole body</tissue>
    </source>
</reference>
<accession>A0AA39KWA8</accession>
<organism evidence="2 3">
    <name type="scientific">Microctonus aethiopoides</name>
    <dbReference type="NCBI Taxonomy" id="144406"/>
    <lineage>
        <taxon>Eukaryota</taxon>
        <taxon>Metazoa</taxon>
        <taxon>Ecdysozoa</taxon>
        <taxon>Arthropoda</taxon>
        <taxon>Hexapoda</taxon>
        <taxon>Insecta</taxon>
        <taxon>Pterygota</taxon>
        <taxon>Neoptera</taxon>
        <taxon>Endopterygota</taxon>
        <taxon>Hymenoptera</taxon>
        <taxon>Apocrita</taxon>
        <taxon>Ichneumonoidea</taxon>
        <taxon>Braconidae</taxon>
        <taxon>Euphorinae</taxon>
        <taxon>Microctonus</taxon>
    </lineage>
</organism>
<comment type="caution">
    <text evidence="2">The sequence shown here is derived from an EMBL/GenBank/DDBJ whole genome shotgun (WGS) entry which is preliminary data.</text>
</comment>
<keyword evidence="1" id="KW-0472">Membrane</keyword>
<feature type="transmembrane region" description="Helical" evidence="1">
    <location>
        <begin position="77"/>
        <end position="98"/>
    </location>
</feature>
<evidence type="ECO:0000313" key="2">
    <source>
        <dbReference type="EMBL" id="KAK0176303.1"/>
    </source>
</evidence>
<dbReference type="Proteomes" id="UP001168990">
    <property type="component" value="Unassembled WGS sequence"/>
</dbReference>
<keyword evidence="1" id="KW-0812">Transmembrane</keyword>